<dbReference type="SUPFAM" id="SSF53474">
    <property type="entry name" value="alpha/beta-Hydrolases"/>
    <property type="match status" value="1"/>
</dbReference>
<protein>
    <submittedName>
        <fullName evidence="2">Hydrolase</fullName>
    </submittedName>
</protein>
<dbReference type="Proteomes" id="UP000642180">
    <property type="component" value="Unassembled WGS sequence"/>
</dbReference>
<dbReference type="Gene3D" id="3.40.50.1820">
    <property type="entry name" value="alpha/beta hydrolase"/>
    <property type="match status" value="1"/>
</dbReference>
<dbReference type="Pfam" id="PF12697">
    <property type="entry name" value="Abhydrolase_6"/>
    <property type="match status" value="1"/>
</dbReference>
<organism evidence="2 3">
    <name type="scientific">Oxalicibacterium faecigallinarum</name>
    <dbReference type="NCBI Taxonomy" id="573741"/>
    <lineage>
        <taxon>Bacteria</taxon>
        <taxon>Pseudomonadati</taxon>
        <taxon>Pseudomonadota</taxon>
        <taxon>Betaproteobacteria</taxon>
        <taxon>Burkholderiales</taxon>
        <taxon>Oxalobacteraceae</taxon>
        <taxon>Oxalicibacterium</taxon>
    </lineage>
</organism>
<dbReference type="GO" id="GO:0016787">
    <property type="term" value="F:hydrolase activity"/>
    <property type="evidence" value="ECO:0007669"/>
    <property type="project" value="UniProtKB-KW"/>
</dbReference>
<feature type="domain" description="AB hydrolase-1" evidence="1">
    <location>
        <begin position="10"/>
        <end position="228"/>
    </location>
</feature>
<dbReference type="InterPro" id="IPR050228">
    <property type="entry name" value="Carboxylesterase_BioH"/>
</dbReference>
<reference evidence="3" key="1">
    <citation type="journal article" date="2019" name="Int. J. Syst. Evol. Microbiol.">
        <title>The Global Catalogue of Microorganisms (GCM) 10K type strain sequencing project: providing services to taxonomists for standard genome sequencing and annotation.</title>
        <authorList>
            <consortium name="The Broad Institute Genomics Platform"/>
            <consortium name="The Broad Institute Genome Sequencing Center for Infectious Disease"/>
            <person name="Wu L."/>
            <person name="Ma J."/>
        </authorList>
    </citation>
    <scope>NUCLEOTIDE SEQUENCE [LARGE SCALE GENOMIC DNA]</scope>
    <source>
        <strain evidence="3">CCM 2767</strain>
    </source>
</reference>
<evidence type="ECO:0000259" key="1">
    <source>
        <dbReference type="Pfam" id="PF12697"/>
    </source>
</evidence>
<evidence type="ECO:0000313" key="3">
    <source>
        <dbReference type="Proteomes" id="UP000642180"/>
    </source>
</evidence>
<dbReference type="EMBL" id="BMDI01000004">
    <property type="protein sequence ID" value="GGI21582.1"/>
    <property type="molecule type" value="Genomic_DNA"/>
</dbReference>
<keyword evidence="3" id="KW-1185">Reference proteome</keyword>
<dbReference type="PRINTS" id="PR00111">
    <property type="entry name" value="ABHYDROLASE"/>
</dbReference>
<gene>
    <name evidence="2" type="ORF">GCM10008066_29770</name>
</gene>
<dbReference type="PANTHER" id="PTHR43194">
    <property type="entry name" value="HYDROLASE ALPHA/BETA FOLD FAMILY"/>
    <property type="match status" value="1"/>
</dbReference>
<sequence length="238" mass="26014">MSYLMKPNLILLPGLLNDARLWQAQAEKLGAVANVSVADLTRSNTIAELAADVLEQVPAGMFALAGLSMGGYVALEVMRQAPERVMSLALLDTSARPDTQEATENRHKLMELAKTDFPAVSRGLREKLLHPAHLGDVALAELLDDMAVVVGKDGFIRQQQAILARIDSRPSLAAIQCPTMVLCGREDKLTPVEVHEEMVALIPRASLTIIEQCGHLSPIEQPDRVTDAMHLWLQQRTT</sequence>
<evidence type="ECO:0000313" key="2">
    <source>
        <dbReference type="EMBL" id="GGI21582.1"/>
    </source>
</evidence>
<name>A0A8J3F439_9BURK</name>
<proteinExistence type="predicted"/>
<dbReference type="InterPro" id="IPR029058">
    <property type="entry name" value="AB_hydrolase_fold"/>
</dbReference>
<keyword evidence="2" id="KW-0378">Hydrolase</keyword>
<dbReference type="AlphaFoldDB" id="A0A8J3F439"/>
<dbReference type="PANTHER" id="PTHR43194:SF2">
    <property type="entry name" value="PEROXISOMAL MEMBRANE PROTEIN LPX1"/>
    <property type="match status" value="1"/>
</dbReference>
<accession>A0A8J3F439</accession>
<dbReference type="RefSeq" id="WP_229726440.1">
    <property type="nucleotide sequence ID" value="NZ_BMDI01000004.1"/>
</dbReference>
<dbReference type="InterPro" id="IPR000073">
    <property type="entry name" value="AB_hydrolase_1"/>
</dbReference>
<comment type="caution">
    <text evidence="2">The sequence shown here is derived from an EMBL/GenBank/DDBJ whole genome shotgun (WGS) entry which is preliminary data.</text>
</comment>